<proteinExistence type="predicted"/>
<dbReference type="InterPro" id="IPR029030">
    <property type="entry name" value="Caspase-like_dom_sf"/>
</dbReference>
<dbReference type="AlphaFoldDB" id="X0VP04"/>
<dbReference type="EMBL" id="BARS01036890">
    <property type="protein sequence ID" value="GAG20109.1"/>
    <property type="molecule type" value="Genomic_DNA"/>
</dbReference>
<name>X0VP04_9ZZZZ</name>
<dbReference type="Pfam" id="PF00656">
    <property type="entry name" value="Peptidase_C14"/>
    <property type="match status" value="1"/>
</dbReference>
<evidence type="ECO:0000313" key="2">
    <source>
        <dbReference type="EMBL" id="GAG20109.1"/>
    </source>
</evidence>
<reference evidence="2" key="1">
    <citation type="journal article" date="2014" name="Front. Microbiol.">
        <title>High frequency of phylogenetically diverse reductive dehalogenase-homologous genes in deep subseafloor sedimentary metagenomes.</title>
        <authorList>
            <person name="Kawai M."/>
            <person name="Futagami T."/>
            <person name="Toyoda A."/>
            <person name="Takaki Y."/>
            <person name="Nishi S."/>
            <person name="Hori S."/>
            <person name="Arai W."/>
            <person name="Tsubouchi T."/>
            <person name="Morono Y."/>
            <person name="Uchiyama I."/>
            <person name="Ito T."/>
            <person name="Fujiyama A."/>
            <person name="Inagaki F."/>
            <person name="Takami H."/>
        </authorList>
    </citation>
    <scope>NUCLEOTIDE SEQUENCE</scope>
    <source>
        <strain evidence="2">Expedition CK06-06</strain>
    </source>
</reference>
<evidence type="ECO:0000259" key="1">
    <source>
        <dbReference type="Pfam" id="PF00656"/>
    </source>
</evidence>
<dbReference type="InterPro" id="IPR011600">
    <property type="entry name" value="Pept_C14_caspase"/>
</dbReference>
<feature type="non-terminal residue" evidence="2">
    <location>
        <position position="1"/>
    </location>
</feature>
<organism evidence="2">
    <name type="scientific">marine sediment metagenome</name>
    <dbReference type="NCBI Taxonomy" id="412755"/>
    <lineage>
        <taxon>unclassified sequences</taxon>
        <taxon>metagenomes</taxon>
        <taxon>ecological metagenomes</taxon>
    </lineage>
</organism>
<accession>X0VP04</accession>
<dbReference type="GO" id="GO:0006508">
    <property type="term" value="P:proteolysis"/>
    <property type="evidence" value="ECO:0007669"/>
    <property type="project" value="InterPro"/>
</dbReference>
<gene>
    <name evidence="2" type="ORF">S01H1_56642</name>
</gene>
<dbReference type="SUPFAM" id="SSF52129">
    <property type="entry name" value="Caspase-like"/>
    <property type="match status" value="1"/>
</dbReference>
<dbReference type="Gene3D" id="3.40.50.1460">
    <property type="match status" value="1"/>
</dbReference>
<feature type="non-terminal residue" evidence="2">
    <location>
        <position position="257"/>
    </location>
</feature>
<protein>
    <recommendedName>
        <fullName evidence="1">Peptidase C14 caspase domain-containing protein</fullName>
    </recommendedName>
</protein>
<comment type="caution">
    <text evidence="2">The sequence shown here is derived from an EMBL/GenBank/DDBJ whole genome shotgun (WGS) entry which is preliminary data.</text>
</comment>
<feature type="domain" description="Peptidase C14 caspase" evidence="1">
    <location>
        <begin position="119"/>
        <end position="248"/>
    </location>
</feature>
<dbReference type="GO" id="GO:0004197">
    <property type="term" value="F:cysteine-type endopeptidase activity"/>
    <property type="evidence" value="ECO:0007669"/>
    <property type="project" value="InterPro"/>
</dbReference>
<sequence>HWEYSSVNRCAVGEIVMLIDINLRRADGTPIARRSVEAKVRLPYKLMPGLAGEKKWQDIGKSFAKATAKAFKEIAFWPELQVYAAPGRMPRTPALSVKAAAGSDVDKARYRSAPQAHDFAVVVGIEEYSILPAAKFAERDAEAVASHMSALGIPLRHIVHLSGSKASYISLKKYLESWLPRNVKPNSRVFFYFSGHGAPDVKTGEAYLVPWDGDPGFLKDTAYPLKRLYGSLGKLKAKEIIVALDACFSGAGGRSVL</sequence>